<organism evidence="1 2">
    <name type="scientific">Flavobacterium araucananum</name>
    <dbReference type="NCBI Taxonomy" id="946678"/>
    <lineage>
        <taxon>Bacteria</taxon>
        <taxon>Pseudomonadati</taxon>
        <taxon>Bacteroidota</taxon>
        <taxon>Flavobacteriia</taxon>
        <taxon>Flavobacteriales</taxon>
        <taxon>Flavobacteriaceae</taxon>
        <taxon>Flavobacterium</taxon>
    </lineage>
</organism>
<dbReference type="RefSeq" id="WP_089480449.1">
    <property type="nucleotide sequence ID" value="NZ_MUGS01000032.1"/>
</dbReference>
<gene>
    <name evidence="1" type="ORF">B0A64_15690</name>
</gene>
<keyword evidence="2" id="KW-1185">Reference proteome</keyword>
<accession>A0A227P2X7</accession>
<comment type="caution">
    <text evidence="1">The sequence shown here is derived from an EMBL/GenBank/DDBJ whole genome shotgun (WGS) entry which is preliminary data.</text>
</comment>
<protein>
    <submittedName>
        <fullName evidence="1">Uncharacterized protein</fullName>
    </submittedName>
</protein>
<evidence type="ECO:0000313" key="1">
    <source>
        <dbReference type="EMBL" id="OXG04300.1"/>
    </source>
</evidence>
<sequence length="291" mass="34640">MIRIATFEDNNLLPFKEINQKQYDRFQTDCTLVQTVYTQYVVFKYLQLNLKEYFDFIKRWEKVPANEMHFTLGTDIHFILHSNKLVLNVLIGFKFFLDNAEVYLKRKFGKNSYEVQSHIDLTRYCFDNSFAYRFLSKLRNYCAHLGFPLEVVNFDIEFKDENPEISEHSCKLILYTKMLKKERDLFGKIVMSDLEKIDNEIDLIPLIKELTNSINVIQKNIYLIQQAEIEEAIENIDFFVGTKKTATNEIKVYHNYSKIDNKISFEVFHVPMEIIEELNHYKEKSVSSVSH</sequence>
<reference evidence="1 2" key="1">
    <citation type="submission" date="2016-11" db="EMBL/GenBank/DDBJ databases">
        <title>Whole genomes of Flavobacteriaceae.</title>
        <authorList>
            <person name="Stine C."/>
            <person name="Li C."/>
            <person name="Tadesse D."/>
        </authorList>
    </citation>
    <scope>NUCLEOTIDE SEQUENCE [LARGE SCALE GENOMIC DNA]</scope>
    <source>
        <strain evidence="1 2">DSM 24704</strain>
    </source>
</reference>
<dbReference type="AlphaFoldDB" id="A0A227P2X7"/>
<proteinExistence type="predicted"/>
<dbReference type="Proteomes" id="UP000214684">
    <property type="component" value="Unassembled WGS sequence"/>
</dbReference>
<evidence type="ECO:0000313" key="2">
    <source>
        <dbReference type="Proteomes" id="UP000214684"/>
    </source>
</evidence>
<dbReference type="EMBL" id="MUGS01000032">
    <property type="protein sequence ID" value="OXG04300.1"/>
    <property type="molecule type" value="Genomic_DNA"/>
</dbReference>
<name>A0A227P2X7_9FLAO</name>
<dbReference type="OrthoDB" id="1374948at2"/>